<evidence type="ECO:0000256" key="1">
    <source>
        <dbReference type="SAM" id="Coils"/>
    </source>
</evidence>
<keyword evidence="4" id="KW-1185">Reference proteome</keyword>
<dbReference type="EMBL" id="CAJPDQ010000017">
    <property type="protein sequence ID" value="CAF9922089.1"/>
    <property type="molecule type" value="Genomic_DNA"/>
</dbReference>
<evidence type="ECO:0000313" key="4">
    <source>
        <dbReference type="Proteomes" id="UP000664169"/>
    </source>
</evidence>
<feature type="region of interest" description="Disordered" evidence="2">
    <location>
        <begin position="40"/>
        <end position="64"/>
    </location>
</feature>
<proteinExistence type="predicted"/>
<dbReference type="PANTHER" id="PTHR31027">
    <property type="entry name" value="NUCLEAR SEGREGATION PROTEIN BFR1"/>
    <property type="match status" value="1"/>
</dbReference>
<dbReference type="GO" id="GO:0003729">
    <property type="term" value="F:mRNA binding"/>
    <property type="evidence" value="ECO:0007669"/>
    <property type="project" value="TreeGrafter"/>
</dbReference>
<feature type="region of interest" description="Disordered" evidence="2">
    <location>
        <begin position="1"/>
        <end position="24"/>
    </location>
</feature>
<feature type="region of interest" description="Disordered" evidence="2">
    <location>
        <begin position="308"/>
        <end position="370"/>
    </location>
</feature>
<dbReference type="GO" id="GO:0008298">
    <property type="term" value="P:intracellular mRNA localization"/>
    <property type="evidence" value="ECO:0007669"/>
    <property type="project" value="TreeGrafter"/>
</dbReference>
<gene>
    <name evidence="3" type="ORF">GOMPHAMPRED_002488</name>
</gene>
<evidence type="ECO:0008006" key="5">
    <source>
        <dbReference type="Google" id="ProtNLM"/>
    </source>
</evidence>
<feature type="coiled-coil region" evidence="1">
    <location>
        <begin position="157"/>
        <end position="266"/>
    </location>
</feature>
<dbReference type="GO" id="GO:1990904">
    <property type="term" value="C:ribonucleoprotein complex"/>
    <property type="evidence" value="ECO:0007669"/>
    <property type="project" value="TreeGrafter"/>
</dbReference>
<dbReference type="GO" id="GO:0042175">
    <property type="term" value="C:nuclear outer membrane-endoplasmic reticulum membrane network"/>
    <property type="evidence" value="ECO:0007669"/>
    <property type="project" value="TreeGrafter"/>
</dbReference>
<organism evidence="3 4">
    <name type="scientific">Gomphillus americanus</name>
    <dbReference type="NCBI Taxonomy" id="1940652"/>
    <lineage>
        <taxon>Eukaryota</taxon>
        <taxon>Fungi</taxon>
        <taxon>Dikarya</taxon>
        <taxon>Ascomycota</taxon>
        <taxon>Pezizomycotina</taxon>
        <taxon>Lecanoromycetes</taxon>
        <taxon>OSLEUM clade</taxon>
        <taxon>Ostropomycetidae</taxon>
        <taxon>Ostropales</taxon>
        <taxon>Graphidaceae</taxon>
        <taxon>Gomphilloideae</taxon>
        <taxon>Gomphillus</taxon>
    </lineage>
</organism>
<keyword evidence="1" id="KW-0175">Coiled coil</keyword>
<dbReference type="GO" id="GO:0005783">
    <property type="term" value="C:endoplasmic reticulum"/>
    <property type="evidence" value="ECO:0007669"/>
    <property type="project" value="TreeGrafter"/>
</dbReference>
<accession>A0A8H3IQC1</accession>
<dbReference type="PANTHER" id="PTHR31027:SF2">
    <property type="entry name" value="LEBERCILIN DOMAIN-CONTAINING PROTEIN"/>
    <property type="match status" value="1"/>
</dbReference>
<dbReference type="Proteomes" id="UP000664169">
    <property type="component" value="Unassembled WGS sequence"/>
</dbReference>
<sequence>MADTSAKARPEKPDEEKYKKELGEAEKVWKVAQDKYNAIKAKLDDAKPQNKDSPTAKRQQELRAELAAIRQEQSGYKNSRSSVQEKIASLDTQLKARINEQKDKRARISYKNVEEIDSQISKLDKQVESGQMKIVDEKKALAEISSLKKLRKNFAVFDDDEKAISDLKQKISELRKSMDNPEAKAASDRYNAIAKELDEIKASQDEVYKNLNSLRDERTKLQEDQQSKYSILKTLKDNYYGQKKAYREHEQEVYKARQEKRRAENEAYVNEKRKKAAAERLEQASQPAYLDEIMTAEGLIHFFDPSSIPESKPLRGPSGFAAESQRTVDDSGIKGTALTKKDDRDDTYFMGTGGKKGKKNKKGPASPAVAPAEGAKFNLSIGVIEQLAKVNVEAPTKQSDVAEVVEQLKSKVATWKAESAAKTKENIAKAQAEIDRLEADATNGVPEGSHDTAKKPSLANNGVNGHPSAEAELAQEEDAIKDATKEFEAAKIEDA</sequence>
<dbReference type="AlphaFoldDB" id="A0A8H3IQC1"/>
<reference evidence="3" key="1">
    <citation type="submission" date="2021-03" db="EMBL/GenBank/DDBJ databases">
        <authorList>
            <person name="Tagirdzhanova G."/>
        </authorList>
    </citation>
    <scope>NUCLEOTIDE SEQUENCE</scope>
</reference>
<protein>
    <recommendedName>
        <fullName evidence="5">Nuclear segregation protein</fullName>
    </recommendedName>
</protein>
<feature type="compositionally biased region" description="Basic and acidic residues" evidence="2">
    <location>
        <begin position="41"/>
        <end position="64"/>
    </location>
</feature>
<comment type="caution">
    <text evidence="3">The sequence shown here is derived from an EMBL/GenBank/DDBJ whole genome shotgun (WGS) entry which is preliminary data.</text>
</comment>
<evidence type="ECO:0000256" key="2">
    <source>
        <dbReference type="SAM" id="MobiDB-lite"/>
    </source>
</evidence>
<feature type="region of interest" description="Disordered" evidence="2">
    <location>
        <begin position="439"/>
        <end position="469"/>
    </location>
</feature>
<dbReference type="OrthoDB" id="2195113at2759"/>
<evidence type="ECO:0000313" key="3">
    <source>
        <dbReference type="EMBL" id="CAF9922089.1"/>
    </source>
</evidence>
<dbReference type="InterPro" id="IPR039604">
    <property type="entry name" value="Bfr1"/>
</dbReference>
<name>A0A8H3IQC1_9LECA</name>